<dbReference type="STRING" id="392015.SAMN05421543_11783"/>
<dbReference type="Proteomes" id="UP000183508">
    <property type="component" value="Unassembled WGS sequence"/>
</dbReference>
<dbReference type="CDD" id="cd06262">
    <property type="entry name" value="metallo-hydrolase-like_MBL-fold"/>
    <property type="match status" value="1"/>
</dbReference>
<feature type="domain" description="Metallo-beta-lactamase" evidence="1">
    <location>
        <begin position="25"/>
        <end position="198"/>
    </location>
</feature>
<protein>
    <submittedName>
        <fullName evidence="2">Metallo-beta-lactamase superfamily protein</fullName>
    </submittedName>
</protein>
<dbReference type="InterPro" id="IPR036866">
    <property type="entry name" value="RibonucZ/Hydroxyglut_hydro"/>
</dbReference>
<dbReference type="EMBL" id="FPBV01000017">
    <property type="protein sequence ID" value="SFU98997.1"/>
    <property type="molecule type" value="Genomic_DNA"/>
</dbReference>
<dbReference type="OrthoDB" id="9802248at2"/>
<accession>A0A1I7KNH2</accession>
<evidence type="ECO:0000259" key="1">
    <source>
        <dbReference type="SMART" id="SM00849"/>
    </source>
</evidence>
<proteinExistence type="predicted"/>
<dbReference type="AlphaFoldDB" id="A0A1I7KNH2"/>
<gene>
    <name evidence="2" type="ORF">SAMN05421543_11783</name>
</gene>
<dbReference type="PANTHER" id="PTHR42951">
    <property type="entry name" value="METALLO-BETA-LACTAMASE DOMAIN-CONTAINING"/>
    <property type="match status" value="1"/>
</dbReference>
<name>A0A1I7KNH2_9BACL</name>
<dbReference type="Gene3D" id="3.60.15.10">
    <property type="entry name" value="Ribonuclease Z/Hydroxyacylglutathione hydrolase-like"/>
    <property type="match status" value="2"/>
</dbReference>
<evidence type="ECO:0000313" key="3">
    <source>
        <dbReference type="Proteomes" id="UP000183508"/>
    </source>
</evidence>
<organism evidence="2 3">
    <name type="scientific">Alicyclobacillus macrosporangiidus</name>
    <dbReference type="NCBI Taxonomy" id="392015"/>
    <lineage>
        <taxon>Bacteria</taxon>
        <taxon>Bacillati</taxon>
        <taxon>Bacillota</taxon>
        <taxon>Bacilli</taxon>
        <taxon>Bacillales</taxon>
        <taxon>Alicyclobacillaceae</taxon>
        <taxon>Alicyclobacillus</taxon>
    </lineage>
</organism>
<sequence length="238" mass="26960">MAYQVMKITGDVFGIALWDSSWNSYNNCYLIKRSGAFILIDCGKEEQSHELMAALSQIGVDREHIRVLIATHGHKDHTGASHLFTLAEKWIHVHDAVRLSPKQQEEFQKMDSCTGEIRGLSFTLLGHHTEGSIALYDPATHCLFCGDHICFFGEKLPQEGLLTFGAHLRVKTREFVTAWSQNQEDRHKYRFDVFVQGLQLLSSYKEIEFLATGHGPVLRTQIHDFLNSLVSATDNPTT</sequence>
<dbReference type="InterPro" id="IPR001279">
    <property type="entry name" value="Metallo-B-lactamas"/>
</dbReference>
<dbReference type="SMART" id="SM00849">
    <property type="entry name" value="Lactamase_B"/>
    <property type="match status" value="1"/>
</dbReference>
<evidence type="ECO:0000313" key="2">
    <source>
        <dbReference type="EMBL" id="SFU98997.1"/>
    </source>
</evidence>
<dbReference type="RefSeq" id="WP_074954653.1">
    <property type="nucleotide sequence ID" value="NZ_FPBV01000017.1"/>
</dbReference>
<keyword evidence="3" id="KW-1185">Reference proteome</keyword>
<dbReference type="InterPro" id="IPR050855">
    <property type="entry name" value="NDM-1-like"/>
</dbReference>
<dbReference type="Pfam" id="PF00753">
    <property type="entry name" value="Lactamase_B"/>
    <property type="match status" value="1"/>
</dbReference>
<reference evidence="3" key="1">
    <citation type="submission" date="2016-10" db="EMBL/GenBank/DDBJ databases">
        <authorList>
            <person name="Varghese N."/>
        </authorList>
    </citation>
    <scope>NUCLEOTIDE SEQUENCE [LARGE SCALE GENOMIC DNA]</scope>
    <source>
        <strain evidence="3">DSM 17980</strain>
    </source>
</reference>
<dbReference type="SUPFAM" id="SSF56281">
    <property type="entry name" value="Metallo-hydrolase/oxidoreductase"/>
    <property type="match status" value="1"/>
</dbReference>